<sequence>MKRRTFLATASTTFAAPFVRSQSKTSLQGSTIGHGQHRYQLDLEWCKAKRDQHPVKDCHEMVMDAQKRLLMITNEASNNILIFDKEGQVLDAWTLKLKGGHGLTLDRRNGQEFLWLCDPSSGAVIKTTLKGEVLLKLPHAKDCGAYDALSKYAPTEAAVAPNGDIYVADGYGSQFILQFDNTGRFIRKFGGLSTQAMNAGKFMQAHGVTIDSRGPTPLVLCTERVRNEFHWYTLDGQYVRSVYLPGAFMSRPVIAGDLLLSGVCFGMKPGDYRMWRERGFIIILDKENRVISAPGGLAPEYEGDQVKVLLQDQAIFRNVHDVCVDDEGDLYACQWNADQAYPYKLRRI</sequence>
<reference evidence="3 4" key="1">
    <citation type="submission" date="2020-08" db="EMBL/GenBank/DDBJ databases">
        <title>Genomic Encyclopedia of Type Strains, Phase IV (KMG-IV): sequencing the most valuable type-strain genomes for metagenomic binning, comparative biology and taxonomic classification.</title>
        <authorList>
            <person name="Goeker M."/>
        </authorList>
    </citation>
    <scope>NUCLEOTIDE SEQUENCE [LARGE SCALE GENOMIC DNA]</scope>
    <source>
        <strain evidence="3 4">DSM 12251</strain>
    </source>
</reference>
<dbReference type="Proteomes" id="UP000534294">
    <property type="component" value="Unassembled WGS sequence"/>
</dbReference>
<protein>
    <recommendedName>
        <fullName evidence="5">6-bladed beta-propeller</fullName>
    </recommendedName>
</protein>
<dbReference type="InterPro" id="IPR011042">
    <property type="entry name" value="6-blade_b-propeller_TolB-like"/>
</dbReference>
<dbReference type="SUPFAM" id="SSF101898">
    <property type="entry name" value="NHL repeat"/>
    <property type="match status" value="1"/>
</dbReference>
<dbReference type="PANTHER" id="PTHR10680">
    <property type="entry name" value="PEPTIDYL-GLYCINE ALPHA-AMIDATING MONOOXYGENASE"/>
    <property type="match status" value="1"/>
</dbReference>
<dbReference type="Gene3D" id="2.120.10.30">
    <property type="entry name" value="TolB, C-terminal domain"/>
    <property type="match status" value="1"/>
</dbReference>
<evidence type="ECO:0000313" key="4">
    <source>
        <dbReference type="Proteomes" id="UP000534294"/>
    </source>
</evidence>
<organism evidence="3 4">
    <name type="scientific">Prosthecobacter dejongeii</name>
    <dbReference type="NCBI Taxonomy" id="48465"/>
    <lineage>
        <taxon>Bacteria</taxon>
        <taxon>Pseudomonadati</taxon>
        <taxon>Verrucomicrobiota</taxon>
        <taxon>Verrucomicrobiia</taxon>
        <taxon>Verrucomicrobiales</taxon>
        <taxon>Verrucomicrobiaceae</taxon>
        <taxon>Prosthecobacter</taxon>
    </lineage>
</organism>
<keyword evidence="2" id="KW-0325">Glycoprotein</keyword>
<evidence type="ECO:0008006" key="5">
    <source>
        <dbReference type="Google" id="ProtNLM"/>
    </source>
</evidence>
<dbReference type="AlphaFoldDB" id="A0A7W8DPB9"/>
<comment type="caution">
    <text evidence="3">The sequence shown here is derived from an EMBL/GenBank/DDBJ whole genome shotgun (WGS) entry which is preliminary data.</text>
</comment>
<name>A0A7W8DPB9_9BACT</name>
<dbReference type="RefSeq" id="WP_184206813.1">
    <property type="nucleotide sequence ID" value="NZ_JACHIF010000002.1"/>
</dbReference>
<dbReference type="EMBL" id="JACHIF010000002">
    <property type="protein sequence ID" value="MBB5037172.1"/>
    <property type="molecule type" value="Genomic_DNA"/>
</dbReference>
<evidence type="ECO:0000256" key="1">
    <source>
        <dbReference type="ARBA" id="ARBA00022729"/>
    </source>
</evidence>
<gene>
    <name evidence="3" type="ORF">HNQ64_001414</name>
</gene>
<keyword evidence="4" id="KW-1185">Reference proteome</keyword>
<proteinExistence type="predicted"/>
<dbReference type="PANTHER" id="PTHR10680:SF38">
    <property type="entry name" value="BLL1368 PROTEIN"/>
    <property type="match status" value="1"/>
</dbReference>
<evidence type="ECO:0000256" key="2">
    <source>
        <dbReference type="ARBA" id="ARBA00023180"/>
    </source>
</evidence>
<accession>A0A7W8DPB9</accession>
<keyword evidence="1" id="KW-0732">Signal</keyword>
<evidence type="ECO:0000313" key="3">
    <source>
        <dbReference type="EMBL" id="MBB5037172.1"/>
    </source>
</evidence>